<organism evidence="2 3">
    <name type="scientific">Daphnia pulex</name>
    <name type="common">Water flea</name>
    <dbReference type="NCBI Taxonomy" id="6669"/>
    <lineage>
        <taxon>Eukaryota</taxon>
        <taxon>Metazoa</taxon>
        <taxon>Ecdysozoa</taxon>
        <taxon>Arthropoda</taxon>
        <taxon>Crustacea</taxon>
        <taxon>Branchiopoda</taxon>
        <taxon>Diplostraca</taxon>
        <taxon>Cladocera</taxon>
        <taxon>Anomopoda</taxon>
        <taxon>Daphniidae</taxon>
        <taxon>Daphnia</taxon>
    </lineage>
</organism>
<feature type="compositionally biased region" description="Basic and acidic residues" evidence="1">
    <location>
        <begin position="1"/>
        <end position="10"/>
    </location>
</feature>
<evidence type="ECO:0000313" key="3">
    <source>
        <dbReference type="Proteomes" id="UP000000305"/>
    </source>
</evidence>
<proteinExistence type="predicted"/>
<dbReference type="InParanoid" id="E9GV00"/>
<gene>
    <name evidence="2" type="ORF">DAPPUDRAFT_322176</name>
</gene>
<reference evidence="2 3" key="1">
    <citation type="journal article" date="2011" name="Science">
        <title>The ecoresponsive genome of Daphnia pulex.</title>
        <authorList>
            <person name="Colbourne J.K."/>
            <person name="Pfrender M.E."/>
            <person name="Gilbert D."/>
            <person name="Thomas W.K."/>
            <person name="Tucker A."/>
            <person name="Oakley T.H."/>
            <person name="Tokishita S."/>
            <person name="Aerts A."/>
            <person name="Arnold G.J."/>
            <person name="Basu M.K."/>
            <person name="Bauer D.J."/>
            <person name="Caceres C.E."/>
            <person name="Carmel L."/>
            <person name="Casola C."/>
            <person name="Choi J.H."/>
            <person name="Detter J.C."/>
            <person name="Dong Q."/>
            <person name="Dusheyko S."/>
            <person name="Eads B.D."/>
            <person name="Frohlich T."/>
            <person name="Geiler-Samerotte K.A."/>
            <person name="Gerlach D."/>
            <person name="Hatcher P."/>
            <person name="Jogdeo S."/>
            <person name="Krijgsveld J."/>
            <person name="Kriventseva E.V."/>
            <person name="Kultz D."/>
            <person name="Laforsch C."/>
            <person name="Lindquist E."/>
            <person name="Lopez J."/>
            <person name="Manak J.R."/>
            <person name="Muller J."/>
            <person name="Pangilinan J."/>
            <person name="Patwardhan R.P."/>
            <person name="Pitluck S."/>
            <person name="Pritham E.J."/>
            <person name="Rechtsteiner A."/>
            <person name="Rho M."/>
            <person name="Rogozin I.B."/>
            <person name="Sakarya O."/>
            <person name="Salamov A."/>
            <person name="Schaack S."/>
            <person name="Shapiro H."/>
            <person name="Shiga Y."/>
            <person name="Skalitzky C."/>
            <person name="Smith Z."/>
            <person name="Souvorov A."/>
            <person name="Sung W."/>
            <person name="Tang Z."/>
            <person name="Tsuchiya D."/>
            <person name="Tu H."/>
            <person name="Vos H."/>
            <person name="Wang M."/>
            <person name="Wolf Y.I."/>
            <person name="Yamagata H."/>
            <person name="Yamada T."/>
            <person name="Ye Y."/>
            <person name="Shaw J.R."/>
            <person name="Andrews J."/>
            <person name="Crease T.J."/>
            <person name="Tang H."/>
            <person name="Lucas S.M."/>
            <person name="Robertson H.M."/>
            <person name="Bork P."/>
            <person name="Koonin E.V."/>
            <person name="Zdobnov E.M."/>
            <person name="Grigoriev I.V."/>
            <person name="Lynch M."/>
            <person name="Boore J.L."/>
        </authorList>
    </citation>
    <scope>NUCLEOTIDE SEQUENCE [LARGE SCALE GENOMIC DNA]</scope>
</reference>
<dbReference type="HOGENOM" id="CLU_2998546_0_0_1"/>
<dbReference type="KEGG" id="dpx:DAPPUDRAFT_322176"/>
<evidence type="ECO:0000256" key="1">
    <source>
        <dbReference type="SAM" id="MobiDB-lite"/>
    </source>
</evidence>
<dbReference type="Proteomes" id="UP000000305">
    <property type="component" value="Unassembled WGS sequence"/>
</dbReference>
<dbReference type="PhylomeDB" id="E9GV00"/>
<protein>
    <submittedName>
        <fullName evidence="2">Uncharacterized protein</fullName>
    </submittedName>
</protein>
<feature type="region of interest" description="Disordered" evidence="1">
    <location>
        <begin position="1"/>
        <end position="32"/>
    </location>
</feature>
<evidence type="ECO:0000313" key="2">
    <source>
        <dbReference type="EMBL" id="EFX76700.1"/>
    </source>
</evidence>
<keyword evidence="3" id="KW-1185">Reference proteome</keyword>
<sequence>MEDHVDEDKKKAHRERRAGRKADKKNSRIHTSKKWMRKAFAIQPLAKAQKRFHRARK</sequence>
<dbReference type="AlphaFoldDB" id="E9GV00"/>
<dbReference type="EMBL" id="GL732567">
    <property type="protein sequence ID" value="EFX76700.1"/>
    <property type="molecule type" value="Genomic_DNA"/>
</dbReference>
<name>E9GV00_DAPPU</name>
<accession>E9GV00</accession>